<reference evidence="1" key="1">
    <citation type="journal article" date="2014" name="Front. Microbiol.">
        <title>High frequency of phylogenetically diverse reductive dehalogenase-homologous genes in deep subseafloor sedimentary metagenomes.</title>
        <authorList>
            <person name="Kawai M."/>
            <person name="Futagami T."/>
            <person name="Toyoda A."/>
            <person name="Takaki Y."/>
            <person name="Nishi S."/>
            <person name="Hori S."/>
            <person name="Arai W."/>
            <person name="Tsubouchi T."/>
            <person name="Morono Y."/>
            <person name="Uchiyama I."/>
            <person name="Ito T."/>
            <person name="Fujiyama A."/>
            <person name="Inagaki F."/>
            <person name="Takami H."/>
        </authorList>
    </citation>
    <scope>NUCLEOTIDE SEQUENCE</scope>
    <source>
        <strain evidence="1">Expedition CK06-06</strain>
    </source>
</reference>
<accession>X1B6N4</accession>
<sequence length="43" mass="5090">DFPYDEIEIEFNRNYGNIINMIEKGFPRLKPFKKGTPESNLTI</sequence>
<name>X1B6N4_9ZZZZ</name>
<dbReference type="AlphaFoldDB" id="X1B6N4"/>
<proteinExistence type="predicted"/>
<gene>
    <name evidence="1" type="ORF">S01H4_20824</name>
</gene>
<dbReference type="EMBL" id="BART01009393">
    <property type="protein sequence ID" value="GAG67676.1"/>
    <property type="molecule type" value="Genomic_DNA"/>
</dbReference>
<protein>
    <submittedName>
        <fullName evidence="1">Uncharacterized protein</fullName>
    </submittedName>
</protein>
<comment type="caution">
    <text evidence="1">The sequence shown here is derived from an EMBL/GenBank/DDBJ whole genome shotgun (WGS) entry which is preliminary data.</text>
</comment>
<feature type="non-terminal residue" evidence="1">
    <location>
        <position position="1"/>
    </location>
</feature>
<organism evidence="1">
    <name type="scientific">marine sediment metagenome</name>
    <dbReference type="NCBI Taxonomy" id="412755"/>
    <lineage>
        <taxon>unclassified sequences</taxon>
        <taxon>metagenomes</taxon>
        <taxon>ecological metagenomes</taxon>
    </lineage>
</organism>
<evidence type="ECO:0000313" key="1">
    <source>
        <dbReference type="EMBL" id="GAG67676.1"/>
    </source>
</evidence>